<reference evidence="1" key="1">
    <citation type="submission" date="2024-04" db="EMBL/GenBank/DDBJ databases">
        <authorList>
            <consortium name="Molecular Ecology Group"/>
        </authorList>
    </citation>
    <scope>NUCLEOTIDE SEQUENCE</scope>
</reference>
<dbReference type="EMBL" id="OZ034825">
    <property type="protein sequence ID" value="CAL1680123.1"/>
    <property type="molecule type" value="Genomic_DNA"/>
</dbReference>
<dbReference type="Proteomes" id="UP001497644">
    <property type="component" value="Chromosome 2"/>
</dbReference>
<evidence type="ECO:0000313" key="2">
    <source>
        <dbReference type="Proteomes" id="UP001497644"/>
    </source>
</evidence>
<dbReference type="AlphaFoldDB" id="A0AAV2NJZ5"/>
<gene>
    <name evidence="1" type="ORF">LPLAT_LOCUS6204</name>
</gene>
<organism evidence="1 2">
    <name type="scientific">Lasius platythorax</name>
    <dbReference type="NCBI Taxonomy" id="488582"/>
    <lineage>
        <taxon>Eukaryota</taxon>
        <taxon>Metazoa</taxon>
        <taxon>Ecdysozoa</taxon>
        <taxon>Arthropoda</taxon>
        <taxon>Hexapoda</taxon>
        <taxon>Insecta</taxon>
        <taxon>Pterygota</taxon>
        <taxon>Neoptera</taxon>
        <taxon>Endopterygota</taxon>
        <taxon>Hymenoptera</taxon>
        <taxon>Apocrita</taxon>
        <taxon>Aculeata</taxon>
        <taxon>Formicoidea</taxon>
        <taxon>Formicidae</taxon>
        <taxon>Formicinae</taxon>
        <taxon>Lasius</taxon>
        <taxon>Lasius</taxon>
    </lineage>
</organism>
<accession>A0AAV2NJZ5</accession>
<keyword evidence="2" id="KW-1185">Reference proteome</keyword>
<protein>
    <submittedName>
        <fullName evidence="1">Uncharacterized protein</fullName>
    </submittedName>
</protein>
<evidence type="ECO:0000313" key="1">
    <source>
        <dbReference type="EMBL" id="CAL1680123.1"/>
    </source>
</evidence>
<name>A0AAV2NJZ5_9HYME</name>
<proteinExistence type="predicted"/>
<sequence length="93" mass="10284">MVIASHAGSIVELRNRLAKVLGCLGVRTITTDRSESPSRRRQSMLLVLKCRTSGNTNSLSVLGTFQCATWQILKEEARSIPRNWTVLTSILKG</sequence>